<feature type="compositionally biased region" description="Polar residues" evidence="1">
    <location>
        <begin position="1144"/>
        <end position="1163"/>
    </location>
</feature>
<accession>A0A9P6Q9U6</accession>
<feature type="compositionally biased region" description="Polar residues" evidence="1">
    <location>
        <begin position="272"/>
        <end position="286"/>
    </location>
</feature>
<dbReference type="InterPro" id="IPR036305">
    <property type="entry name" value="RGS_sf"/>
</dbReference>
<feature type="region of interest" description="Disordered" evidence="1">
    <location>
        <begin position="795"/>
        <end position="893"/>
    </location>
</feature>
<protein>
    <recommendedName>
        <fullName evidence="5">RGS domain-containing protein</fullName>
    </recommendedName>
</protein>
<gene>
    <name evidence="3" type="ORF">BG011_001070</name>
</gene>
<name>A0A9P6Q9U6_9FUNG</name>
<keyword evidence="2" id="KW-1133">Transmembrane helix</keyword>
<dbReference type="InterPro" id="IPR044926">
    <property type="entry name" value="RGS_subdomain_2"/>
</dbReference>
<feature type="transmembrane region" description="Helical" evidence="2">
    <location>
        <begin position="397"/>
        <end position="417"/>
    </location>
</feature>
<feature type="region of interest" description="Disordered" evidence="1">
    <location>
        <begin position="938"/>
        <end position="1016"/>
    </location>
</feature>
<feature type="compositionally biased region" description="Polar residues" evidence="1">
    <location>
        <begin position="542"/>
        <end position="553"/>
    </location>
</feature>
<feature type="compositionally biased region" description="Polar residues" evidence="1">
    <location>
        <begin position="680"/>
        <end position="689"/>
    </location>
</feature>
<keyword evidence="2" id="KW-0812">Transmembrane</keyword>
<sequence>MSEGSKDVAFMGPYGPVLGMTHRYAYLSVAIILGTICLASTIITFVLAKTHNDLKQRGRYLVFWNGLSATIVITVYLMLNAFVGDFPCFILLWTWRLVYIYNQQVNVGQRTLQLSGAIELTELRPESNRDVSIGSSTAQGASAAGTAAGSASTHLDISSLSMGLGHCTKSSGQPPQGVQAVAGSRAAKEVRQQNGGEDSAVAGIDATLTPSQTHPARRKLDAPLPPLPSTKKSTLLPLPTENTPSIHNIVSSAIISLPPAAAISSRIPMSSQSGEPSEPSRTLSSPVSVGVFPECNDIVLATCTTLDNADAISNCTGFRNSTCGWPTSAMTFDTAPPEARYRWSRFLPFNQATDGRLTVFLMACMVIPLVLCIGVQFVKPSSVQVNPTSYKCGEGPVFYPIYSLMLIFLVIACPILVHKLRWVKDGFGIRNELLMAVCIGTPGFVLYFISPFYLSNLDAGHWNHVNWLVLTIFLSHVNSMVLPLIQFLMRQTPRQRTNSFKASQNQFASIHRWDSVKSFPGTPSMDVSNGASLFLFRTHTTSSQVIPPQQSPLEQADSGLSERQSLGQQNLDSMNNPVPVNYSATTGQRLRGIKGFWAKYGKHPNGSIIQLSEMCPRAFEYALQDPEMLTELVKFSVTVFSAENTKFLQEYDGLRKQVREYFRLVGHRNRDASKHHQSEVADSTITNTGDGAALGSVRSSRPSWKEKTSLISSVASSLHNRFSARGSGPADDGEGSVRASRHGSMVGSVLEASEGPIPEGRDPGSSTAVPPPSPFPVRSFGKHRQDLRESLWRLSLQPARRQPNTSSVAPCGSVPAETDAKDECSKNRRSHSAPSPLSFPRHEPERAARQQKPSQNGRTYYREATMGTVDGANDPKNGSGENESERSSFSWYGRGNTGSTLSYHDVTPSEASSYHDTASEGPYLHSRCFVGGYSDSMADSRHEGDHSPIMTRESMEADTRNGEEKPEAGAGAGSCPTGVSAYALRSGERTPISPRHQSSHSTSSSPIGSVGSDGVRDGMVAFAHPRQLSRLSQPVGSSPFHSPNSSVSAPFTPRLPSQPQLHSPSTIRSSQLAIPNSIPTRSIMTGEEHRQLCNMASSTSSTTPAGPSNVLPMHQHPSHSPLQSQAPSQTPSQPMQQQSSTTSAVRQSHTLSRPSISRGCSQAMSMHVQRTPVPAALLSAYWEISNTFIMPNSILELNLTEVQVDEVRQLFGTNDCYLEMYESIVKEVQELVYSNVWPRFVQSIQRQPQGLPGKFKRTWKALFGKGPEDQEDEVYRRASGIREEGFSSKGRRDRGDRSSNFGGGSPSQDMLQNPQQEQHQLDDGSGFEGYMLAQPQASYIHGQPAYLGGDLGDPGVIQLRGRLLNDGNDGRDPYEIPDLNQFGVMQELDFSALQRIVVDPK</sequence>
<feature type="compositionally biased region" description="Polar residues" evidence="1">
    <location>
        <begin position="1306"/>
        <end position="1318"/>
    </location>
</feature>
<feature type="compositionally biased region" description="Polar residues" evidence="1">
    <location>
        <begin position="1055"/>
        <end position="1077"/>
    </location>
</feature>
<dbReference type="SUPFAM" id="SSF48097">
    <property type="entry name" value="Regulator of G-protein signaling, RGS"/>
    <property type="match status" value="1"/>
</dbReference>
<comment type="caution">
    <text evidence="3">The sequence shown here is derived from an EMBL/GenBank/DDBJ whole genome shotgun (WGS) entry which is preliminary data.</text>
</comment>
<feature type="compositionally biased region" description="Basic and acidic residues" evidence="1">
    <location>
        <begin position="953"/>
        <end position="967"/>
    </location>
</feature>
<feature type="compositionally biased region" description="Basic and acidic residues" evidence="1">
    <location>
        <begin position="1273"/>
        <end position="1286"/>
    </location>
</feature>
<feature type="compositionally biased region" description="Low complexity" evidence="1">
    <location>
        <begin position="1037"/>
        <end position="1048"/>
    </location>
</feature>
<feature type="compositionally biased region" description="Basic and acidic residues" evidence="1">
    <location>
        <begin position="670"/>
        <end position="679"/>
    </location>
</feature>
<dbReference type="EMBL" id="JAAAJA010000126">
    <property type="protein sequence ID" value="KAG0261357.1"/>
    <property type="molecule type" value="Genomic_DNA"/>
</dbReference>
<dbReference type="Proteomes" id="UP000726737">
    <property type="component" value="Unassembled WGS sequence"/>
</dbReference>
<evidence type="ECO:0008006" key="5">
    <source>
        <dbReference type="Google" id="ProtNLM"/>
    </source>
</evidence>
<keyword evidence="4" id="KW-1185">Reference proteome</keyword>
<proteinExistence type="predicted"/>
<evidence type="ECO:0000256" key="1">
    <source>
        <dbReference type="SAM" id="MobiDB-lite"/>
    </source>
</evidence>
<organism evidence="3 4">
    <name type="scientific">Mortierella polycephala</name>
    <dbReference type="NCBI Taxonomy" id="41804"/>
    <lineage>
        <taxon>Eukaryota</taxon>
        <taxon>Fungi</taxon>
        <taxon>Fungi incertae sedis</taxon>
        <taxon>Mucoromycota</taxon>
        <taxon>Mortierellomycotina</taxon>
        <taxon>Mortierellomycetes</taxon>
        <taxon>Mortierellales</taxon>
        <taxon>Mortierellaceae</taxon>
        <taxon>Mortierella</taxon>
    </lineage>
</organism>
<feature type="region of interest" description="Disordered" evidence="1">
    <location>
        <begin position="266"/>
        <end position="286"/>
    </location>
</feature>
<feature type="region of interest" description="Disordered" evidence="1">
    <location>
        <begin position="1031"/>
        <end position="1077"/>
    </location>
</feature>
<dbReference type="OrthoDB" id="196547at2759"/>
<feature type="region of interest" description="Disordered" evidence="1">
    <location>
        <begin position="670"/>
        <end position="701"/>
    </location>
</feature>
<reference evidence="3" key="1">
    <citation type="journal article" date="2020" name="Fungal Divers.">
        <title>Resolving the Mortierellaceae phylogeny through synthesis of multi-gene phylogenetics and phylogenomics.</title>
        <authorList>
            <person name="Vandepol N."/>
            <person name="Liber J."/>
            <person name="Desiro A."/>
            <person name="Na H."/>
            <person name="Kennedy M."/>
            <person name="Barry K."/>
            <person name="Grigoriev I.V."/>
            <person name="Miller A.N."/>
            <person name="O'Donnell K."/>
            <person name="Stajich J.E."/>
            <person name="Bonito G."/>
        </authorList>
    </citation>
    <scope>NUCLEOTIDE SEQUENCE</scope>
    <source>
        <strain evidence="3">KOD948</strain>
    </source>
</reference>
<dbReference type="Gene3D" id="1.10.167.10">
    <property type="entry name" value="Regulator of G-protein Signalling 4, domain 2"/>
    <property type="match status" value="1"/>
</dbReference>
<evidence type="ECO:0000313" key="3">
    <source>
        <dbReference type="EMBL" id="KAG0261357.1"/>
    </source>
</evidence>
<feature type="compositionally biased region" description="Low complexity" evidence="1">
    <location>
        <begin position="1120"/>
        <end position="1143"/>
    </location>
</feature>
<feature type="region of interest" description="Disordered" evidence="1">
    <location>
        <begin position="722"/>
        <end position="780"/>
    </location>
</feature>
<feature type="transmembrane region" description="Helical" evidence="2">
    <location>
        <begin position="433"/>
        <end position="453"/>
    </location>
</feature>
<evidence type="ECO:0000256" key="2">
    <source>
        <dbReference type="SAM" id="Phobius"/>
    </source>
</evidence>
<feature type="region of interest" description="Disordered" evidence="1">
    <location>
        <begin position="1270"/>
        <end position="1328"/>
    </location>
</feature>
<feature type="region of interest" description="Disordered" evidence="1">
    <location>
        <begin position="166"/>
        <end position="238"/>
    </location>
</feature>
<feature type="region of interest" description="Disordered" evidence="1">
    <location>
        <begin position="1093"/>
        <end position="1163"/>
    </location>
</feature>
<feature type="region of interest" description="Disordered" evidence="1">
    <location>
        <begin position="542"/>
        <end position="562"/>
    </location>
</feature>
<evidence type="ECO:0000313" key="4">
    <source>
        <dbReference type="Proteomes" id="UP000726737"/>
    </source>
</evidence>
<feature type="region of interest" description="Disordered" evidence="1">
    <location>
        <begin position="902"/>
        <end position="921"/>
    </location>
</feature>
<feature type="transmembrane region" description="Helical" evidence="2">
    <location>
        <begin position="60"/>
        <end position="78"/>
    </location>
</feature>
<feature type="compositionally biased region" description="Low complexity" evidence="1">
    <location>
        <begin position="992"/>
        <end position="1012"/>
    </location>
</feature>
<feature type="transmembrane region" description="Helical" evidence="2">
    <location>
        <begin position="357"/>
        <end position="377"/>
    </location>
</feature>
<feature type="transmembrane region" description="Helical" evidence="2">
    <location>
        <begin position="24"/>
        <end position="48"/>
    </location>
</feature>
<keyword evidence="2" id="KW-0472">Membrane</keyword>
<feature type="transmembrane region" description="Helical" evidence="2">
    <location>
        <begin position="465"/>
        <end position="489"/>
    </location>
</feature>